<protein>
    <recommendedName>
        <fullName evidence="3">DoxX family membrane protein</fullName>
    </recommendedName>
</protein>
<proteinExistence type="predicted"/>
<name>A0A939PHR3_9ACTN</name>
<dbReference type="EMBL" id="JAGEOJ010000019">
    <property type="protein sequence ID" value="MBO2453102.1"/>
    <property type="molecule type" value="Genomic_DNA"/>
</dbReference>
<dbReference type="AlphaFoldDB" id="A0A939PHR3"/>
<evidence type="ECO:0008006" key="3">
    <source>
        <dbReference type="Google" id="ProtNLM"/>
    </source>
</evidence>
<dbReference type="RefSeq" id="WP_208261130.1">
    <property type="nucleotide sequence ID" value="NZ_JAGEOJ010000019.1"/>
</dbReference>
<reference evidence="1" key="1">
    <citation type="submission" date="2021-03" db="EMBL/GenBank/DDBJ databases">
        <authorList>
            <person name="Kanchanasin P."/>
            <person name="Saeng-In P."/>
            <person name="Phongsopitanun W."/>
            <person name="Yuki M."/>
            <person name="Kudo T."/>
            <person name="Ohkuma M."/>
            <person name="Tanasupawat S."/>
        </authorList>
    </citation>
    <scope>NUCLEOTIDE SEQUENCE</scope>
    <source>
        <strain evidence="1">GKU 128</strain>
    </source>
</reference>
<gene>
    <name evidence="1" type="ORF">J4573_38830</name>
</gene>
<dbReference type="Proteomes" id="UP000669179">
    <property type="component" value="Unassembled WGS sequence"/>
</dbReference>
<evidence type="ECO:0000313" key="2">
    <source>
        <dbReference type="Proteomes" id="UP000669179"/>
    </source>
</evidence>
<comment type="caution">
    <text evidence="1">The sequence shown here is derived from an EMBL/GenBank/DDBJ whole genome shotgun (WGS) entry which is preliminary data.</text>
</comment>
<organism evidence="1 2">
    <name type="scientific">Actinomadura barringtoniae</name>
    <dbReference type="NCBI Taxonomy" id="1427535"/>
    <lineage>
        <taxon>Bacteria</taxon>
        <taxon>Bacillati</taxon>
        <taxon>Actinomycetota</taxon>
        <taxon>Actinomycetes</taxon>
        <taxon>Streptosporangiales</taxon>
        <taxon>Thermomonosporaceae</taxon>
        <taxon>Actinomadura</taxon>
    </lineage>
</organism>
<sequence>MALLRTAGIALAATGLAHFAAPKAFEPISKLAFPNDTDAWIKRNGATELALGVALAVDKTRKAGLVGTAVYTAWLGARAAANRKSS</sequence>
<accession>A0A939PHR3</accession>
<keyword evidence="2" id="KW-1185">Reference proteome</keyword>
<evidence type="ECO:0000313" key="1">
    <source>
        <dbReference type="EMBL" id="MBO2453102.1"/>
    </source>
</evidence>